<dbReference type="GO" id="GO:0005829">
    <property type="term" value="C:cytosol"/>
    <property type="evidence" value="ECO:0007669"/>
    <property type="project" value="TreeGrafter"/>
</dbReference>
<comment type="caution">
    <text evidence="8">The sequence shown here is derived from an EMBL/GenBank/DDBJ whole genome shotgun (WGS) entry which is preliminary data.</text>
</comment>
<evidence type="ECO:0000313" key="8">
    <source>
        <dbReference type="EMBL" id="KAJ8905088.1"/>
    </source>
</evidence>
<dbReference type="GO" id="GO:0005525">
    <property type="term" value="F:GTP binding"/>
    <property type="evidence" value="ECO:0007669"/>
    <property type="project" value="UniProtKB-KW"/>
</dbReference>
<dbReference type="InterPro" id="IPR006073">
    <property type="entry name" value="GTP-bd"/>
</dbReference>
<dbReference type="CDD" id="cd01857">
    <property type="entry name" value="HSR1_MMR1"/>
    <property type="match status" value="1"/>
</dbReference>
<keyword evidence="9" id="KW-1185">Reference proteome</keyword>
<evidence type="ECO:0000256" key="6">
    <source>
        <dbReference type="SAM" id="MobiDB-lite"/>
    </source>
</evidence>
<dbReference type="SUPFAM" id="SSF52540">
    <property type="entry name" value="P-loop containing nucleoside triphosphate hydrolases"/>
    <property type="match status" value="1"/>
</dbReference>
<feature type="domain" description="CP-type G" evidence="7">
    <location>
        <begin position="163"/>
        <end position="393"/>
    </location>
</feature>
<dbReference type="InterPro" id="IPR043358">
    <property type="entry name" value="GNL1-like"/>
</dbReference>
<dbReference type="Gene3D" id="3.40.50.300">
    <property type="entry name" value="P-loop containing nucleotide triphosphate hydrolases"/>
    <property type="match status" value="1"/>
</dbReference>
<evidence type="ECO:0000313" key="9">
    <source>
        <dbReference type="Proteomes" id="UP001157974"/>
    </source>
</evidence>
<evidence type="ECO:0000256" key="1">
    <source>
        <dbReference type="ARBA" id="ARBA00004496"/>
    </source>
</evidence>
<evidence type="ECO:0000259" key="7">
    <source>
        <dbReference type="PROSITE" id="PS51721"/>
    </source>
</evidence>
<dbReference type="GO" id="GO:0003924">
    <property type="term" value="F:GTPase activity"/>
    <property type="evidence" value="ECO:0007669"/>
    <property type="project" value="InterPro"/>
</dbReference>
<dbReference type="PANTHER" id="PTHR45709">
    <property type="entry name" value="LARGE SUBUNIT GTPASE 1 HOMOLOG-RELATED"/>
    <property type="match status" value="1"/>
</dbReference>
<evidence type="ECO:0000256" key="4">
    <source>
        <dbReference type="ARBA" id="ARBA00022801"/>
    </source>
</evidence>
<dbReference type="InterPro" id="IPR030378">
    <property type="entry name" value="G_CP_dom"/>
</dbReference>
<name>A0AAV8URE7_9RHOD</name>
<feature type="region of interest" description="Disordered" evidence="6">
    <location>
        <begin position="1"/>
        <end position="55"/>
    </location>
</feature>
<proteinExistence type="predicted"/>
<keyword evidence="5" id="KW-0342">GTP-binding</keyword>
<dbReference type="Pfam" id="PF01926">
    <property type="entry name" value="MMR_HSR1"/>
    <property type="match status" value="1"/>
</dbReference>
<organism evidence="8 9">
    <name type="scientific">Rhodosorus marinus</name>
    <dbReference type="NCBI Taxonomy" id="101924"/>
    <lineage>
        <taxon>Eukaryota</taxon>
        <taxon>Rhodophyta</taxon>
        <taxon>Stylonematophyceae</taxon>
        <taxon>Stylonematales</taxon>
        <taxon>Stylonemataceae</taxon>
        <taxon>Rhodosorus</taxon>
    </lineage>
</organism>
<keyword evidence="2" id="KW-0963">Cytoplasm</keyword>
<evidence type="ECO:0000256" key="3">
    <source>
        <dbReference type="ARBA" id="ARBA00022741"/>
    </source>
</evidence>
<dbReference type="PROSITE" id="PS51721">
    <property type="entry name" value="G_CP"/>
    <property type="match status" value="1"/>
</dbReference>
<dbReference type="AlphaFoldDB" id="A0AAV8URE7"/>
<dbReference type="PANTHER" id="PTHR45709:SF2">
    <property type="entry name" value="LARGE SUBUNIT GTPASE 1 HOMOLOG"/>
    <property type="match status" value="1"/>
</dbReference>
<gene>
    <name evidence="8" type="ORF">NDN08_001599</name>
</gene>
<feature type="compositionally biased region" description="Basic and acidic residues" evidence="6">
    <location>
        <begin position="29"/>
        <end position="44"/>
    </location>
</feature>
<sequence>MPKKSKSKPSLGQSLISNSGAVKSGKLSGRGERRERGKNRHDVSDGGGATSGQGFSSVLEVSDLAEIMHDAELTGRDFTPQRRPVLVNESQPQPAYRLKSRNIAEALDVLRLPRRPNWSPKMTSAELETAERNTFLEWRRNLASVEDRRDIQMTPFEKNLEIWRQLWRVIERSDVLVQIVDARDPLLFYCPDLDVYVDELSTAERTKERMLVLNKADLLSEPVKHKWKTYFDKIGVRVLFFSAQQASEEQNQNSTVPSTDELFMTSKEMVEDSTVSTAKRVNIVDGDLLEESPAVAVLSRDMLIDEFRKLKPSWKAEEVNRKVDEGISLAPADTRVVVGMIGYPNVGKSSTINSIMGSKKVSVSSTPGRTKHLQTLLVDDEVMLCDCPGLVFPNFASSKGELITRGVLPIDQMRSSAAAMEIVCKTISRSELERVYGINLESDEQADLEHTVAEELLDVHARARGFRNKHDQADRQRSARVILKDYVNGKLVYCTLPPYDDAGGEVGQKMFALFDYRDTFYSQPKPRAQWIVVLVRGPRQLDFRAP</sequence>
<keyword evidence="4" id="KW-0378">Hydrolase</keyword>
<dbReference type="InterPro" id="IPR027417">
    <property type="entry name" value="P-loop_NTPase"/>
</dbReference>
<dbReference type="Gene3D" id="1.10.1580.10">
    <property type="match status" value="1"/>
</dbReference>
<dbReference type="EMBL" id="JAMWBK010000005">
    <property type="protein sequence ID" value="KAJ8905088.1"/>
    <property type="molecule type" value="Genomic_DNA"/>
</dbReference>
<protein>
    <recommendedName>
        <fullName evidence="7">CP-type G domain-containing protein</fullName>
    </recommendedName>
</protein>
<reference evidence="8 9" key="1">
    <citation type="journal article" date="2023" name="Nat. Commun.">
        <title>Origin of minicircular mitochondrial genomes in red algae.</title>
        <authorList>
            <person name="Lee Y."/>
            <person name="Cho C.H."/>
            <person name="Lee Y.M."/>
            <person name="Park S.I."/>
            <person name="Yang J.H."/>
            <person name="West J.A."/>
            <person name="Bhattacharya D."/>
            <person name="Yoon H.S."/>
        </authorList>
    </citation>
    <scope>NUCLEOTIDE SEQUENCE [LARGE SCALE GENOMIC DNA]</scope>
    <source>
        <strain evidence="8 9">CCMP1338</strain>
        <tissue evidence="8">Whole cell</tissue>
    </source>
</reference>
<evidence type="ECO:0000256" key="5">
    <source>
        <dbReference type="ARBA" id="ARBA00023134"/>
    </source>
</evidence>
<comment type="subcellular location">
    <subcellularLocation>
        <location evidence="1">Cytoplasm</location>
    </subcellularLocation>
</comment>
<dbReference type="Proteomes" id="UP001157974">
    <property type="component" value="Unassembled WGS sequence"/>
</dbReference>
<feature type="region of interest" description="Disordered" evidence="6">
    <location>
        <begin position="72"/>
        <end position="91"/>
    </location>
</feature>
<evidence type="ECO:0000256" key="2">
    <source>
        <dbReference type="ARBA" id="ARBA00022490"/>
    </source>
</evidence>
<accession>A0AAV8URE7</accession>
<keyword evidence="3" id="KW-0547">Nucleotide-binding</keyword>
<dbReference type="InterPro" id="IPR023179">
    <property type="entry name" value="GTP-bd_ortho_bundle_sf"/>
</dbReference>
<feature type="compositionally biased region" description="Polar residues" evidence="6">
    <location>
        <begin position="8"/>
        <end position="21"/>
    </location>
</feature>